<evidence type="ECO:0000259" key="1">
    <source>
        <dbReference type="PROSITE" id="PS51186"/>
    </source>
</evidence>
<comment type="caution">
    <text evidence="2">The sequence shown here is derived from an EMBL/GenBank/DDBJ whole genome shotgun (WGS) entry which is preliminary data.</text>
</comment>
<dbReference type="InterPro" id="IPR000182">
    <property type="entry name" value="GNAT_dom"/>
</dbReference>
<gene>
    <name evidence="2" type="ORF">OW157_06405</name>
</gene>
<dbReference type="EC" id="2.3.1.-" evidence="2"/>
<sequence length="272" mass="31607">MSSFDAIYQWADRYDETDYYHFWGNSQLPLGYTYNKIVLDFIPNLDEFPILEDIFLDYAYELDLSYYSFDFPANQALGQKLIAYLNQEEYGLEINRLLSIDPKDFKTSRLSPKDITVTALSSAGQGWDDFFHFHYRENQAFGQDFANQSQTFYQAVREEDQLIALTAYREQELLGVMVLIDSPNSLEIDDFTVLEDYRGQGIGQAMQTWVMDRAQDQGKNVILLADADDTPLKMYLKQGYQDLSFRISAHKRIPQAIRQDISNYQAGNPPQF</sequence>
<dbReference type="CDD" id="cd04301">
    <property type="entry name" value="NAT_SF"/>
    <property type="match status" value="1"/>
</dbReference>
<dbReference type="RefSeq" id="WP_268752523.1">
    <property type="nucleotide sequence ID" value="NZ_JAPRFQ010000003.1"/>
</dbReference>
<keyword evidence="2" id="KW-0012">Acyltransferase</keyword>
<protein>
    <submittedName>
        <fullName evidence="2">GNAT family N-acetyltransferase</fullName>
        <ecNumber evidence="2">2.3.1.-</ecNumber>
    </submittedName>
</protein>
<keyword evidence="3" id="KW-1185">Reference proteome</keyword>
<dbReference type="Pfam" id="PF18467">
    <property type="entry name" value="DUF5613"/>
    <property type="match status" value="1"/>
</dbReference>
<name>A0A9X3JF64_9LACT</name>
<evidence type="ECO:0000313" key="2">
    <source>
        <dbReference type="EMBL" id="MCZ0726192.1"/>
    </source>
</evidence>
<dbReference type="InterPro" id="IPR016181">
    <property type="entry name" value="Acyl_CoA_acyltransferase"/>
</dbReference>
<dbReference type="Gene3D" id="3.40.630.30">
    <property type="match status" value="1"/>
</dbReference>
<dbReference type="EMBL" id="JAPRFR010000003">
    <property type="protein sequence ID" value="MCZ0726192.1"/>
    <property type="molecule type" value="Genomic_DNA"/>
</dbReference>
<reference evidence="2" key="1">
    <citation type="submission" date="2022-12" db="EMBL/GenBank/DDBJ databases">
        <title>Description and comparative metabolic analysis of Aerococcus sp. nov., isolated from the feces of a pig.</title>
        <authorList>
            <person name="Chang Y.-H."/>
        </authorList>
    </citation>
    <scope>NUCLEOTIDE SEQUENCE</scope>
    <source>
        <strain evidence="2">YH-aer222</strain>
    </source>
</reference>
<evidence type="ECO:0000313" key="3">
    <source>
        <dbReference type="Proteomes" id="UP001146670"/>
    </source>
</evidence>
<accession>A0A9X3JF64</accession>
<dbReference type="SUPFAM" id="SSF55729">
    <property type="entry name" value="Acyl-CoA N-acyltransferases (Nat)"/>
    <property type="match status" value="1"/>
</dbReference>
<feature type="domain" description="N-acetyltransferase" evidence="1">
    <location>
        <begin position="115"/>
        <end position="254"/>
    </location>
</feature>
<proteinExistence type="predicted"/>
<dbReference type="GO" id="GO:0016747">
    <property type="term" value="F:acyltransferase activity, transferring groups other than amino-acyl groups"/>
    <property type="evidence" value="ECO:0007669"/>
    <property type="project" value="InterPro"/>
</dbReference>
<keyword evidence="2" id="KW-0808">Transferase</keyword>
<dbReference type="InterPro" id="IPR040549">
    <property type="entry name" value="DUF5613"/>
</dbReference>
<dbReference type="PROSITE" id="PS51186">
    <property type="entry name" value="GNAT"/>
    <property type="match status" value="1"/>
</dbReference>
<organism evidence="2 3">
    <name type="scientific">Aerococcus kribbianus</name>
    <dbReference type="NCBI Taxonomy" id="2999064"/>
    <lineage>
        <taxon>Bacteria</taxon>
        <taxon>Bacillati</taxon>
        <taxon>Bacillota</taxon>
        <taxon>Bacilli</taxon>
        <taxon>Lactobacillales</taxon>
        <taxon>Aerococcaceae</taxon>
        <taxon>Aerococcus</taxon>
    </lineage>
</organism>
<dbReference type="Pfam" id="PF00583">
    <property type="entry name" value="Acetyltransf_1"/>
    <property type="match status" value="1"/>
</dbReference>
<dbReference type="AlphaFoldDB" id="A0A9X3JF64"/>
<dbReference type="Proteomes" id="UP001146670">
    <property type="component" value="Unassembled WGS sequence"/>
</dbReference>